<accession>A0A1I7E8A5</accession>
<name>A0A1I7E8A5_9BACT</name>
<keyword evidence="2" id="KW-1185">Reference proteome</keyword>
<evidence type="ECO:0000313" key="1">
    <source>
        <dbReference type="EMBL" id="SFU20139.1"/>
    </source>
</evidence>
<sequence length="168" mass="19042">MKTFIRIIAVAWFTFILVESNAQTVKGAISVGKKSELKLETRSDNLIDIFIDFRKDRYPILFSFQGDGIKSKEGKEIIFFEFITEVYHNGKLMGKTSRNPMPYIPGDMIIGTEGFDFISLLSYNEKSRAFLKETPGKLAPGSYQVKLLARPLEAKGQIKPATFSFNIQ</sequence>
<dbReference type="OrthoDB" id="824329at2"/>
<dbReference type="Proteomes" id="UP000199673">
    <property type="component" value="Unassembled WGS sequence"/>
</dbReference>
<proteinExistence type="predicted"/>
<dbReference type="RefSeq" id="WP_091698366.1">
    <property type="nucleotide sequence ID" value="NZ_FPBF01000012.1"/>
</dbReference>
<reference evidence="2" key="1">
    <citation type="submission" date="2016-10" db="EMBL/GenBank/DDBJ databases">
        <authorList>
            <person name="Varghese N."/>
            <person name="Submissions S."/>
        </authorList>
    </citation>
    <scope>NUCLEOTIDE SEQUENCE [LARGE SCALE GENOMIC DNA]</scope>
    <source>
        <strain evidence="2">DSM 23445</strain>
    </source>
</reference>
<gene>
    <name evidence="1" type="ORF">SAMN04489724_0250</name>
</gene>
<dbReference type="EMBL" id="FPBF01000012">
    <property type="protein sequence ID" value="SFU20139.1"/>
    <property type="molecule type" value="Genomic_DNA"/>
</dbReference>
<dbReference type="STRING" id="305507.SAMN04489724_0250"/>
<evidence type="ECO:0000313" key="2">
    <source>
        <dbReference type="Proteomes" id="UP000199673"/>
    </source>
</evidence>
<protein>
    <submittedName>
        <fullName evidence="1">Uncharacterized protein</fullName>
    </submittedName>
</protein>
<organism evidence="1 2">
    <name type="scientific">Algoriphagus locisalis</name>
    <dbReference type="NCBI Taxonomy" id="305507"/>
    <lineage>
        <taxon>Bacteria</taxon>
        <taxon>Pseudomonadati</taxon>
        <taxon>Bacteroidota</taxon>
        <taxon>Cytophagia</taxon>
        <taxon>Cytophagales</taxon>
        <taxon>Cyclobacteriaceae</taxon>
        <taxon>Algoriphagus</taxon>
    </lineage>
</organism>
<dbReference type="AlphaFoldDB" id="A0A1I7E8A5"/>